<evidence type="ECO:0000313" key="1">
    <source>
        <dbReference type="EMBL" id="PZE17674.1"/>
    </source>
</evidence>
<dbReference type="OrthoDB" id="794480at2"/>
<dbReference type="AlphaFoldDB" id="A0A2W1N1J8"/>
<dbReference type="RefSeq" id="WP_111062634.1">
    <property type="nucleotide sequence ID" value="NZ_JBHUCU010000027.1"/>
</dbReference>
<protein>
    <submittedName>
        <fullName evidence="1">Uncharacterized protein</fullName>
    </submittedName>
</protein>
<reference evidence="1 2" key="1">
    <citation type="submission" date="2018-06" db="EMBL/GenBank/DDBJ databases">
        <title>The draft genome sequence of Crocinitomix sp. SM1701.</title>
        <authorList>
            <person name="Zhang X."/>
        </authorList>
    </citation>
    <scope>NUCLEOTIDE SEQUENCE [LARGE SCALE GENOMIC DNA]</scope>
    <source>
        <strain evidence="1 2">SM1701</strain>
    </source>
</reference>
<sequence>MDHKLAQEFQDLTKKMNKLFDADMDLNGVMTIIGVQEVGHGFRKYTKDEKLNLMHVATCTILEPYGYYKYSHDDEDGWPHFENVQKLPHLNDKQQEHLLKEAIIQYFNVNEYLEEE</sequence>
<gene>
    <name evidence="1" type="ORF">DNU06_07540</name>
</gene>
<dbReference type="Proteomes" id="UP000249248">
    <property type="component" value="Unassembled WGS sequence"/>
</dbReference>
<dbReference type="EMBL" id="QKSB01000003">
    <property type="protein sequence ID" value="PZE17674.1"/>
    <property type="molecule type" value="Genomic_DNA"/>
</dbReference>
<evidence type="ECO:0000313" key="2">
    <source>
        <dbReference type="Proteomes" id="UP000249248"/>
    </source>
</evidence>
<accession>A0A2W1N1J8</accession>
<comment type="caution">
    <text evidence="1">The sequence shown here is derived from an EMBL/GenBank/DDBJ whole genome shotgun (WGS) entry which is preliminary data.</text>
</comment>
<organism evidence="1 2">
    <name type="scientific">Putridiphycobacter roseus</name>
    <dbReference type="NCBI Taxonomy" id="2219161"/>
    <lineage>
        <taxon>Bacteria</taxon>
        <taxon>Pseudomonadati</taxon>
        <taxon>Bacteroidota</taxon>
        <taxon>Flavobacteriia</taxon>
        <taxon>Flavobacteriales</taxon>
        <taxon>Crocinitomicaceae</taxon>
        <taxon>Putridiphycobacter</taxon>
    </lineage>
</organism>
<keyword evidence="2" id="KW-1185">Reference proteome</keyword>
<proteinExistence type="predicted"/>
<name>A0A2W1N1J8_9FLAO</name>